<proteinExistence type="predicted"/>
<organism evidence="3 4">
    <name type="scientific">Streptacidiphilus monticola</name>
    <dbReference type="NCBI Taxonomy" id="2161674"/>
    <lineage>
        <taxon>Bacteria</taxon>
        <taxon>Bacillati</taxon>
        <taxon>Actinomycetota</taxon>
        <taxon>Actinomycetes</taxon>
        <taxon>Kitasatosporales</taxon>
        <taxon>Streptomycetaceae</taxon>
        <taxon>Streptacidiphilus</taxon>
    </lineage>
</organism>
<accession>A0ABW1FVZ7</accession>
<keyword evidence="2" id="KW-1133">Transmembrane helix</keyword>
<reference evidence="4" key="1">
    <citation type="journal article" date="2019" name="Int. J. Syst. Evol. Microbiol.">
        <title>The Global Catalogue of Microorganisms (GCM) 10K type strain sequencing project: providing services to taxonomists for standard genome sequencing and annotation.</title>
        <authorList>
            <consortium name="The Broad Institute Genomics Platform"/>
            <consortium name="The Broad Institute Genome Sequencing Center for Infectious Disease"/>
            <person name="Wu L."/>
            <person name="Ma J."/>
        </authorList>
    </citation>
    <scope>NUCLEOTIDE SEQUENCE [LARGE SCALE GENOMIC DNA]</scope>
    <source>
        <strain evidence="4">JCM 4816</strain>
    </source>
</reference>
<name>A0ABW1FVZ7_9ACTN</name>
<keyword evidence="2" id="KW-0812">Transmembrane</keyword>
<sequence length="81" mass="7710">AAPSSPGATASSSQSGPATAPGDSDGSGASAAPVSIKQAPPSQRLAETGADSSTPLLLAGGTTFVLGGAVFRFGPRVRRTA</sequence>
<dbReference type="EMBL" id="JBHSQJ010000015">
    <property type="protein sequence ID" value="MFC5906675.1"/>
    <property type="molecule type" value="Genomic_DNA"/>
</dbReference>
<dbReference type="Proteomes" id="UP001596174">
    <property type="component" value="Unassembled WGS sequence"/>
</dbReference>
<keyword evidence="4" id="KW-1185">Reference proteome</keyword>
<feature type="transmembrane region" description="Helical" evidence="2">
    <location>
        <begin position="56"/>
        <end position="74"/>
    </location>
</feature>
<evidence type="ECO:0000256" key="2">
    <source>
        <dbReference type="SAM" id="Phobius"/>
    </source>
</evidence>
<keyword evidence="2" id="KW-0472">Membrane</keyword>
<feature type="region of interest" description="Disordered" evidence="1">
    <location>
        <begin position="1"/>
        <end position="54"/>
    </location>
</feature>
<evidence type="ECO:0000256" key="1">
    <source>
        <dbReference type="SAM" id="MobiDB-lite"/>
    </source>
</evidence>
<evidence type="ECO:0000313" key="3">
    <source>
        <dbReference type="EMBL" id="MFC5906675.1"/>
    </source>
</evidence>
<feature type="non-terminal residue" evidence="3">
    <location>
        <position position="1"/>
    </location>
</feature>
<dbReference type="RefSeq" id="WP_380580327.1">
    <property type="nucleotide sequence ID" value="NZ_JBHSQJ010000015.1"/>
</dbReference>
<dbReference type="NCBIfam" id="TIGR01167">
    <property type="entry name" value="LPXTG_anchor"/>
    <property type="match status" value="1"/>
</dbReference>
<evidence type="ECO:0000313" key="4">
    <source>
        <dbReference type="Proteomes" id="UP001596174"/>
    </source>
</evidence>
<protein>
    <submittedName>
        <fullName evidence="3">LPXTG cell wall anchor domain-containing protein</fullName>
    </submittedName>
</protein>
<comment type="caution">
    <text evidence="3">The sequence shown here is derived from an EMBL/GenBank/DDBJ whole genome shotgun (WGS) entry which is preliminary data.</text>
</comment>
<gene>
    <name evidence="3" type="ORF">ACFP3V_05515</name>
</gene>
<feature type="compositionally biased region" description="Low complexity" evidence="1">
    <location>
        <begin position="1"/>
        <end position="22"/>
    </location>
</feature>